<dbReference type="Pfam" id="PF04286">
    <property type="entry name" value="DUF445"/>
    <property type="match status" value="1"/>
</dbReference>
<evidence type="ECO:0000256" key="1">
    <source>
        <dbReference type="SAM" id="MobiDB-lite"/>
    </source>
</evidence>
<keyword evidence="2" id="KW-0472">Membrane</keyword>
<dbReference type="STRING" id="1196353.SAMN05444921_125109"/>
<feature type="region of interest" description="Disordered" evidence="1">
    <location>
        <begin position="1"/>
        <end position="159"/>
    </location>
</feature>
<feature type="compositionally biased region" description="Gly residues" evidence="1">
    <location>
        <begin position="63"/>
        <end position="92"/>
    </location>
</feature>
<dbReference type="PANTHER" id="PTHR38442">
    <property type="entry name" value="INNER MEMBRANE PROTEIN-RELATED"/>
    <property type="match status" value="1"/>
</dbReference>
<evidence type="ECO:0000256" key="2">
    <source>
        <dbReference type="SAM" id="Phobius"/>
    </source>
</evidence>
<sequence length="581" mass="59820">MDGDAQGWGHGPGGPEDGGSGREGALGRTGHGGDGGRDAQDRRGEGDGDGAGGGEHRPAAAGAAGGDRPGSGAGAGSGSVGGSAGDGPGAAGPGAADGSVPGAAEAAPGTEGGKGTGRRPGQSGGSGAAGGKGTGDGPRSGPGGPGAEAGRARPPRPAPLASFAYTEADEEKRRGVRRMKATATGLLLLVALIFTLATWARNSGIEGWPGYVAAAAEAGMVGALADWFAVTALFRHPLGIPIPHTAIIPNKKDQLGASLGNFVGENFLSEDVVRARLRGLSLGGRLGAWLAEPAHADRVTAELSTALRGALAVLRDSDVQAVVGEAITRRAETAEIAPGIGKTLDKIVADGAHHRAVDLICARAHNWLVTHGDSVMDAIQGGAPGWTPRFVDRKVGERVYKELIRFVTEMRDAPNHPARTAIDRFLADFASDLQADTDTRTRVERMKSDMLSRPEVQDIIASAWSSVRAMIISAAEDERSELRLRARASLMSLGARLATDGRLQRKLEGWIENTAVYVVTTYREEITSLISDTVASWDAEHTSRKIEAHIGRDLQFIRINGTVVGALAGLLIYTVAHAIGG</sequence>
<dbReference type="InterPro" id="IPR007383">
    <property type="entry name" value="DUF445"/>
</dbReference>
<accession>A0A1H0AX94</accession>
<reference evidence="4" key="1">
    <citation type="submission" date="2016-10" db="EMBL/GenBank/DDBJ databases">
        <authorList>
            <person name="Varghese N."/>
            <person name="Submissions S."/>
        </authorList>
    </citation>
    <scope>NUCLEOTIDE SEQUENCE [LARGE SCALE GENOMIC DNA]</scope>
    <source>
        <strain evidence="4">CGMCC 4.7042</strain>
    </source>
</reference>
<evidence type="ECO:0000313" key="4">
    <source>
        <dbReference type="Proteomes" id="UP000199063"/>
    </source>
</evidence>
<evidence type="ECO:0000313" key="3">
    <source>
        <dbReference type="EMBL" id="SDN38008.1"/>
    </source>
</evidence>
<feature type="compositionally biased region" description="Low complexity" evidence="1">
    <location>
        <begin position="93"/>
        <end position="109"/>
    </location>
</feature>
<keyword evidence="2" id="KW-1133">Transmembrane helix</keyword>
<gene>
    <name evidence="3" type="ORF">SAMN05444921_125109</name>
</gene>
<feature type="compositionally biased region" description="Basic and acidic residues" evidence="1">
    <location>
        <begin position="34"/>
        <end position="46"/>
    </location>
</feature>
<protein>
    <submittedName>
        <fullName evidence="3">Uncharacterized membrane-anchored protein YjiN, DUF445 family</fullName>
    </submittedName>
</protein>
<dbReference type="AlphaFoldDB" id="A0A1H0AX94"/>
<dbReference type="EMBL" id="FNHI01000025">
    <property type="protein sequence ID" value="SDN38008.1"/>
    <property type="molecule type" value="Genomic_DNA"/>
</dbReference>
<keyword evidence="2" id="KW-0812">Transmembrane</keyword>
<keyword evidence="4" id="KW-1185">Reference proteome</keyword>
<feature type="transmembrane region" description="Helical" evidence="2">
    <location>
        <begin position="181"/>
        <end position="200"/>
    </location>
</feature>
<organism evidence="3 4">
    <name type="scientific">Streptomyces wuyuanensis</name>
    <dbReference type="NCBI Taxonomy" id="1196353"/>
    <lineage>
        <taxon>Bacteria</taxon>
        <taxon>Bacillati</taxon>
        <taxon>Actinomycetota</taxon>
        <taxon>Actinomycetes</taxon>
        <taxon>Kitasatosporales</taxon>
        <taxon>Streptomycetaceae</taxon>
        <taxon>Streptomyces</taxon>
    </lineage>
</organism>
<dbReference type="Proteomes" id="UP000199063">
    <property type="component" value="Unassembled WGS sequence"/>
</dbReference>
<dbReference type="PANTHER" id="PTHR38442:SF1">
    <property type="entry name" value="INNER MEMBRANE PROTEIN"/>
    <property type="match status" value="1"/>
</dbReference>
<feature type="compositionally biased region" description="Gly residues" evidence="1">
    <location>
        <begin position="1"/>
        <end position="33"/>
    </location>
</feature>
<feature type="compositionally biased region" description="Gly residues" evidence="1">
    <location>
        <begin position="122"/>
        <end position="147"/>
    </location>
</feature>
<proteinExistence type="predicted"/>
<dbReference type="GO" id="GO:0005886">
    <property type="term" value="C:plasma membrane"/>
    <property type="evidence" value="ECO:0007669"/>
    <property type="project" value="TreeGrafter"/>
</dbReference>
<name>A0A1H0AX94_9ACTN</name>